<dbReference type="InterPro" id="IPR029039">
    <property type="entry name" value="Flavoprotein-like_sf"/>
</dbReference>
<dbReference type="OrthoDB" id="63875at2157"/>
<dbReference type="Proteomes" id="UP000012672">
    <property type="component" value="Chromosome"/>
</dbReference>
<evidence type="ECO:0000259" key="1">
    <source>
        <dbReference type="Pfam" id="PF12724"/>
    </source>
</evidence>
<dbReference type="GO" id="GO:0010181">
    <property type="term" value="F:FMN binding"/>
    <property type="evidence" value="ECO:0007669"/>
    <property type="project" value="TreeGrafter"/>
</dbReference>
<proteinExistence type="predicted"/>
<dbReference type="Gene3D" id="3.40.50.360">
    <property type="match status" value="1"/>
</dbReference>
<dbReference type="Pfam" id="PF12724">
    <property type="entry name" value="Flavodoxin_5"/>
    <property type="match status" value="1"/>
</dbReference>
<dbReference type="AlphaFoldDB" id="M9SJ52"/>
<reference evidence="2 3" key="1">
    <citation type="journal article" date="2012" name="J. Bacteriol.">
        <title>Genome sequence of 'Candidatus Methanomethylophilus alvus' Mx1201, a methanogenic archaeon from the human gut belonging to a seventh order of methanogens.</title>
        <authorList>
            <person name="Borrel G."/>
            <person name="Harris H.M."/>
            <person name="Tottey W."/>
            <person name="Mihajlovski A."/>
            <person name="Parisot N."/>
            <person name="Peyretaillade E."/>
            <person name="Peyret P."/>
            <person name="Gribaldo S."/>
            <person name="O'Toole P.W."/>
            <person name="Brugere J.F."/>
        </authorList>
    </citation>
    <scope>NUCLEOTIDE SEQUENCE [LARGE SCALE GENOMIC DNA]</scope>
    <source>
        <strain evidence="2 3">Mx1201</strain>
    </source>
</reference>
<protein>
    <recommendedName>
        <fullName evidence="1">Flavodoxin domain-containing protein</fullName>
    </recommendedName>
</protein>
<dbReference type="EMBL" id="CP004049">
    <property type="protein sequence ID" value="AGI85562.1"/>
    <property type="molecule type" value="Genomic_DNA"/>
</dbReference>
<dbReference type="RefSeq" id="WP_015504709.1">
    <property type="nucleotide sequence ID" value="NC_020913.1"/>
</dbReference>
<accession>M9SJ52</accession>
<dbReference type="GO" id="GO:0070819">
    <property type="term" value="F:menaquinone-dependent protoporphyrinogen oxidase activity"/>
    <property type="evidence" value="ECO:0007669"/>
    <property type="project" value="TreeGrafter"/>
</dbReference>
<dbReference type="GO" id="GO:0006783">
    <property type="term" value="P:heme biosynthetic process"/>
    <property type="evidence" value="ECO:0007669"/>
    <property type="project" value="TreeGrafter"/>
</dbReference>
<dbReference type="KEGG" id="max:MMALV_08240"/>
<dbReference type="HOGENOM" id="CLU_1820928_0_0_2"/>
<sequence length="141" mass="15412">MREGIQTTGIAIIYASSFGGHVAETAKYMAKELDADIFDLKKQTKINMTSYNRVIIGTGIHAGKPFGKVVSFVKDNKAVLDDKKTSLFICCMYMGDKGDAQCEKVSKDLGIPDAAYFPDKGETDENGVKKGVVSFIQRMKA</sequence>
<evidence type="ECO:0000313" key="3">
    <source>
        <dbReference type="Proteomes" id="UP000012672"/>
    </source>
</evidence>
<dbReference type="eggNOG" id="arCOG00524">
    <property type="taxonomic scope" value="Archaea"/>
</dbReference>
<evidence type="ECO:0000313" key="2">
    <source>
        <dbReference type="EMBL" id="AGI85562.1"/>
    </source>
</evidence>
<gene>
    <name evidence="2" type="ORF">MMALV_08240</name>
</gene>
<keyword evidence="3" id="KW-1185">Reference proteome</keyword>
<dbReference type="GeneID" id="41321608"/>
<organism evidence="2 3">
    <name type="scientific">Methanomethylophilus alvi (strain Mx1201)</name>
    <dbReference type="NCBI Taxonomy" id="1236689"/>
    <lineage>
        <taxon>Archaea</taxon>
        <taxon>Methanobacteriati</taxon>
        <taxon>Thermoplasmatota</taxon>
        <taxon>Thermoplasmata</taxon>
        <taxon>Methanomassiliicoccales</taxon>
        <taxon>Methanomethylophilaceae</taxon>
        <taxon>Methanomethylophilus</taxon>
    </lineage>
</organism>
<name>M9SJ52_METAX</name>
<feature type="domain" description="Flavodoxin" evidence="1">
    <location>
        <begin position="12"/>
        <end position="104"/>
    </location>
</feature>
<dbReference type="InterPro" id="IPR052200">
    <property type="entry name" value="Protoporphyrinogen_IX_DH"/>
</dbReference>
<dbReference type="InParanoid" id="M9SJ52"/>
<dbReference type="InterPro" id="IPR026816">
    <property type="entry name" value="Flavodoxin_dom"/>
</dbReference>
<dbReference type="SUPFAM" id="SSF52218">
    <property type="entry name" value="Flavoproteins"/>
    <property type="match status" value="1"/>
</dbReference>
<dbReference type="PANTHER" id="PTHR38030">
    <property type="entry name" value="PROTOPORPHYRINOGEN IX DEHYDROGENASE [MENAQUINONE]"/>
    <property type="match status" value="1"/>
</dbReference>
<dbReference type="STRING" id="1236689.MMALV_08240"/>
<dbReference type="PANTHER" id="PTHR38030:SF2">
    <property type="entry name" value="PROTOPORPHYRINOGEN IX DEHYDROGENASE [QUINONE]"/>
    <property type="match status" value="1"/>
</dbReference>